<sequence>MLNKVLEFINREGNFSSRVIAREFNLQESMVDDFKNKLINMGYIAKISCDMSACEKCSCGCSTKKLNDKVDWEITKKGYELLNKIGR</sequence>
<dbReference type="InterPro" id="IPR015102">
    <property type="entry name" value="Tscrpt_reg_HTH_FeoC"/>
</dbReference>
<dbReference type="Pfam" id="PF09012">
    <property type="entry name" value="FeoC"/>
    <property type="match status" value="1"/>
</dbReference>
<dbReference type="Gene3D" id="1.10.10.10">
    <property type="entry name" value="Winged helix-like DNA-binding domain superfamily/Winged helix DNA-binding domain"/>
    <property type="match status" value="1"/>
</dbReference>
<evidence type="ECO:0000259" key="1">
    <source>
        <dbReference type="Pfam" id="PF09012"/>
    </source>
</evidence>
<comment type="caution">
    <text evidence="2">The sequence shown here is derived from an EMBL/GenBank/DDBJ whole genome shotgun (WGS) entry which is preliminary data.</text>
</comment>
<dbReference type="EMBL" id="JACSRA010000032">
    <property type="protein sequence ID" value="MBD7912966.1"/>
    <property type="molecule type" value="Genomic_DNA"/>
</dbReference>
<protein>
    <recommendedName>
        <fullName evidence="1">Transcriptional regulator HTH-type FeoC domain-containing protein</fullName>
    </recommendedName>
</protein>
<evidence type="ECO:0000313" key="3">
    <source>
        <dbReference type="Proteomes" id="UP000627781"/>
    </source>
</evidence>
<accession>A0ABR8PXR6</accession>
<name>A0ABR8PXR6_9CLOT</name>
<proteinExistence type="predicted"/>
<dbReference type="Proteomes" id="UP000627781">
    <property type="component" value="Unassembled WGS sequence"/>
</dbReference>
<reference evidence="2 3" key="1">
    <citation type="submission" date="2020-08" db="EMBL/GenBank/DDBJ databases">
        <title>A Genomic Blueprint of the Chicken Gut Microbiome.</title>
        <authorList>
            <person name="Gilroy R."/>
            <person name="Ravi A."/>
            <person name="Getino M."/>
            <person name="Pursley I."/>
            <person name="Horton D.L."/>
            <person name="Alikhan N.-F."/>
            <person name="Baker D."/>
            <person name="Gharbi K."/>
            <person name="Hall N."/>
            <person name="Watson M."/>
            <person name="Adriaenssens E.M."/>
            <person name="Foster-Nyarko E."/>
            <person name="Jarju S."/>
            <person name="Secka A."/>
            <person name="Antonio M."/>
            <person name="Oren A."/>
            <person name="Chaudhuri R."/>
            <person name="La Ragione R.M."/>
            <person name="Hildebrand F."/>
            <person name="Pallen M.J."/>
        </authorList>
    </citation>
    <scope>NUCLEOTIDE SEQUENCE [LARGE SCALE GENOMIC DNA]</scope>
    <source>
        <strain evidence="2 3">Sa3CVN1</strain>
    </source>
</reference>
<dbReference type="InterPro" id="IPR036388">
    <property type="entry name" value="WH-like_DNA-bd_sf"/>
</dbReference>
<feature type="domain" description="Transcriptional regulator HTH-type FeoC" evidence="1">
    <location>
        <begin position="1"/>
        <end position="62"/>
    </location>
</feature>
<evidence type="ECO:0000313" key="2">
    <source>
        <dbReference type="EMBL" id="MBD7912966.1"/>
    </source>
</evidence>
<gene>
    <name evidence="2" type="ORF">H9661_16560</name>
</gene>
<dbReference type="SUPFAM" id="SSF46785">
    <property type="entry name" value="Winged helix' DNA-binding domain"/>
    <property type="match status" value="1"/>
</dbReference>
<dbReference type="RefSeq" id="WP_143317397.1">
    <property type="nucleotide sequence ID" value="NZ_JACSRA010000032.1"/>
</dbReference>
<dbReference type="InterPro" id="IPR036390">
    <property type="entry name" value="WH_DNA-bd_sf"/>
</dbReference>
<keyword evidence="3" id="KW-1185">Reference proteome</keyword>
<organism evidence="2 3">
    <name type="scientific">Clostridium cibarium</name>
    <dbReference type="NCBI Taxonomy" id="2762247"/>
    <lineage>
        <taxon>Bacteria</taxon>
        <taxon>Bacillati</taxon>
        <taxon>Bacillota</taxon>
        <taxon>Clostridia</taxon>
        <taxon>Eubacteriales</taxon>
        <taxon>Clostridiaceae</taxon>
        <taxon>Clostridium</taxon>
    </lineage>
</organism>